<organism evidence="1 2">
    <name type="scientific">Cylindrotheca closterium</name>
    <dbReference type="NCBI Taxonomy" id="2856"/>
    <lineage>
        <taxon>Eukaryota</taxon>
        <taxon>Sar</taxon>
        <taxon>Stramenopiles</taxon>
        <taxon>Ochrophyta</taxon>
        <taxon>Bacillariophyta</taxon>
        <taxon>Bacillariophyceae</taxon>
        <taxon>Bacillariophycidae</taxon>
        <taxon>Bacillariales</taxon>
        <taxon>Bacillariaceae</taxon>
        <taxon>Cylindrotheca</taxon>
    </lineage>
</organism>
<accession>A0AAD2CQV1</accession>
<protein>
    <submittedName>
        <fullName evidence="1">Uncharacterized protein</fullName>
    </submittedName>
</protein>
<dbReference type="EMBL" id="CAKOGP040000824">
    <property type="protein sequence ID" value="CAJ1939670.1"/>
    <property type="molecule type" value="Genomic_DNA"/>
</dbReference>
<dbReference type="AlphaFoldDB" id="A0AAD2CQV1"/>
<gene>
    <name evidence="1" type="ORF">CYCCA115_LOCUS6689</name>
</gene>
<sequence>MLTTSPDGRPPACSPTIMPTVSPSVVTSLPPYTFKPTAVSDVCNEDEEIISYYQHGNNRAPPQVPIYAVEFGIDGSDKTVSFKVFNPFQDTHDIFAHYETVGFGSMQCGNNRNSDSNYQNDVSVTAKCNSNSQAIVHIYAVGKEARNTKRNASMTSVPECCMADVDDQLLPEDTVIWTYAVNCECEKKQEDCFCKP</sequence>
<proteinExistence type="predicted"/>
<evidence type="ECO:0000313" key="2">
    <source>
        <dbReference type="Proteomes" id="UP001295423"/>
    </source>
</evidence>
<keyword evidence="2" id="KW-1185">Reference proteome</keyword>
<dbReference type="Proteomes" id="UP001295423">
    <property type="component" value="Unassembled WGS sequence"/>
</dbReference>
<reference evidence="1" key="1">
    <citation type="submission" date="2023-08" db="EMBL/GenBank/DDBJ databases">
        <authorList>
            <person name="Audoor S."/>
            <person name="Bilcke G."/>
        </authorList>
    </citation>
    <scope>NUCLEOTIDE SEQUENCE</scope>
</reference>
<comment type="caution">
    <text evidence="1">The sequence shown here is derived from an EMBL/GenBank/DDBJ whole genome shotgun (WGS) entry which is preliminary data.</text>
</comment>
<evidence type="ECO:0000313" key="1">
    <source>
        <dbReference type="EMBL" id="CAJ1939670.1"/>
    </source>
</evidence>
<name>A0AAD2CQV1_9STRA</name>